<evidence type="ECO:0000313" key="2">
    <source>
        <dbReference type="Proteomes" id="UP001596203"/>
    </source>
</evidence>
<proteinExistence type="predicted"/>
<dbReference type="RefSeq" id="WP_377422480.1">
    <property type="nucleotide sequence ID" value="NZ_JBHSPR010000010.1"/>
</dbReference>
<reference evidence="2" key="1">
    <citation type="journal article" date="2019" name="Int. J. Syst. Evol. Microbiol.">
        <title>The Global Catalogue of Microorganisms (GCM) 10K type strain sequencing project: providing services to taxonomists for standard genome sequencing and annotation.</title>
        <authorList>
            <consortium name="The Broad Institute Genomics Platform"/>
            <consortium name="The Broad Institute Genome Sequencing Center for Infectious Disease"/>
            <person name="Wu L."/>
            <person name="Ma J."/>
        </authorList>
    </citation>
    <scope>NUCLEOTIDE SEQUENCE [LARGE SCALE GENOMIC DNA]</scope>
    <source>
        <strain evidence="2">ZS-35-S2</strain>
    </source>
</reference>
<dbReference type="EMBL" id="JBHSPR010000010">
    <property type="protein sequence ID" value="MFC6017872.1"/>
    <property type="molecule type" value="Genomic_DNA"/>
</dbReference>
<protein>
    <submittedName>
        <fullName evidence="1">Uncharacterized protein</fullName>
    </submittedName>
</protein>
<keyword evidence="2" id="KW-1185">Reference proteome</keyword>
<dbReference type="Proteomes" id="UP001596203">
    <property type="component" value="Unassembled WGS sequence"/>
</dbReference>
<accession>A0ABW1K9C3</accession>
<comment type="caution">
    <text evidence="1">The sequence shown here is derived from an EMBL/GenBank/DDBJ whole genome shotgun (WGS) entry which is preliminary data.</text>
</comment>
<gene>
    <name evidence="1" type="ORF">ACFP2T_16855</name>
</gene>
<name>A0ABW1K9C3_9ACTN</name>
<sequence length="153" mass="17220">MSGLLVTVVVVLALLCCGGVLYGGWIQPMREKADTEEFFVELGVPKGFVVNEPRFLAGTETLSAEYEMLCPRQACPVNPAEAIHEWMAGNRMSHMTVQDVQRCLGWAADPSPELCDLGWTVEDTHIEVYAIWDFIDGQPEDRQWVLKTQIYQN</sequence>
<evidence type="ECO:0000313" key="1">
    <source>
        <dbReference type="EMBL" id="MFC6017872.1"/>
    </source>
</evidence>
<organism evidence="1 2">
    <name type="scientific">Plantactinospora solaniradicis</name>
    <dbReference type="NCBI Taxonomy" id="1723736"/>
    <lineage>
        <taxon>Bacteria</taxon>
        <taxon>Bacillati</taxon>
        <taxon>Actinomycetota</taxon>
        <taxon>Actinomycetes</taxon>
        <taxon>Micromonosporales</taxon>
        <taxon>Micromonosporaceae</taxon>
        <taxon>Plantactinospora</taxon>
    </lineage>
</organism>